<dbReference type="AlphaFoldDB" id="A0A0G0V846"/>
<reference evidence="1 2" key="1">
    <citation type="journal article" date="2015" name="Nature">
        <title>rRNA introns, odd ribosomes, and small enigmatic genomes across a large radiation of phyla.</title>
        <authorList>
            <person name="Brown C.T."/>
            <person name="Hug L.A."/>
            <person name="Thomas B.C."/>
            <person name="Sharon I."/>
            <person name="Castelle C.J."/>
            <person name="Singh A."/>
            <person name="Wilkins M.J."/>
            <person name="Williams K.H."/>
            <person name="Banfield J.F."/>
        </authorList>
    </citation>
    <scope>NUCLEOTIDE SEQUENCE [LARGE SCALE GENOMIC DNA]</scope>
</reference>
<dbReference type="STRING" id="1619048.UU49_C0034G0006"/>
<comment type="caution">
    <text evidence="1">The sequence shown here is derived from an EMBL/GenBank/DDBJ whole genome shotgun (WGS) entry which is preliminary data.</text>
</comment>
<protein>
    <submittedName>
        <fullName evidence="1">Uncharacterized protein</fullName>
    </submittedName>
</protein>
<gene>
    <name evidence="1" type="ORF">UU49_C0034G0006</name>
</gene>
<sequence length="92" mass="10130">MGNSAIAPTIQINKYDLGVRTADLRVAQEFLIKAAYSDDLLDKSKLLGQSKDAAIEYLKSFSWVDSAEIVTKPAWTKKLPGEASKIEIKVSE</sequence>
<dbReference type="EMBL" id="LCAV01000034">
    <property type="protein sequence ID" value="KKR97203.1"/>
    <property type="molecule type" value="Genomic_DNA"/>
</dbReference>
<accession>A0A0G0V846</accession>
<evidence type="ECO:0000313" key="2">
    <source>
        <dbReference type="Proteomes" id="UP000034108"/>
    </source>
</evidence>
<proteinExistence type="predicted"/>
<organism evidence="1 2">
    <name type="scientific">Candidatus Magasanikbacteria bacterium GW2011_GWC2_41_17</name>
    <dbReference type="NCBI Taxonomy" id="1619048"/>
    <lineage>
        <taxon>Bacteria</taxon>
        <taxon>Candidatus Magasanikiibacteriota</taxon>
    </lineage>
</organism>
<evidence type="ECO:0000313" key="1">
    <source>
        <dbReference type="EMBL" id="KKR97203.1"/>
    </source>
</evidence>
<dbReference type="Proteomes" id="UP000034108">
    <property type="component" value="Unassembled WGS sequence"/>
</dbReference>
<name>A0A0G0V846_9BACT</name>